<dbReference type="Proteomes" id="UP001166402">
    <property type="component" value="Unassembled WGS sequence"/>
</dbReference>
<sequence length="133" mass="15534">MDEEKILFLLEKISDNMGNLNEAIIDLKSEVYTVKEEMADLKTEVYTAREAITDLKSEIYTAKEEIKKLGTKIDSEITDKIRALFDDRQVMHEKIDKINEKIDRIQIDVNNMTIKTLYHDNKIVELSKKLGNR</sequence>
<proteinExistence type="predicted"/>
<dbReference type="EMBL" id="JAGGLT010000007">
    <property type="protein sequence ID" value="MBP2071374.1"/>
    <property type="molecule type" value="Genomic_DNA"/>
</dbReference>
<evidence type="ECO:0000313" key="2">
    <source>
        <dbReference type="EMBL" id="MBP2071374.1"/>
    </source>
</evidence>
<keyword evidence="1" id="KW-0175">Coiled coil</keyword>
<gene>
    <name evidence="2" type="ORF">J2Z80_000888</name>
</gene>
<organism evidence="2 3">
    <name type="scientific">Thermoanaerobacterium butyriciformans</name>
    <dbReference type="NCBI Taxonomy" id="1702242"/>
    <lineage>
        <taxon>Bacteria</taxon>
        <taxon>Bacillati</taxon>
        <taxon>Bacillota</taxon>
        <taxon>Clostridia</taxon>
        <taxon>Thermoanaerobacterales</taxon>
        <taxon>Thermoanaerobacteraceae</taxon>
        <taxon>Thermoanaerobacterium</taxon>
    </lineage>
</organism>
<comment type="caution">
    <text evidence="2">The sequence shown here is derived from an EMBL/GenBank/DDBJ whole genome shotgun (WGS) entry which is preliminary data.</text>
</comment>
<reference evidence="2" key="1">
    <citation type="submission" date="2021-03" db="EMBL/GenBank/DDBJ databases">
        <title>Genomic Encyclopedia of Type Strains, Phase IV (KMG-IV): sequencing the most valuable type-strain genomes for metagenomic binning, comparative biology and taxonomic classification.</title>
        <authorList>
            <person name="Goeker M."/>
        </authorList>
    </citation>
    <scope>NUCLEOTIDE SEQUENCE</scope>
    <source>
        <strain evidence="2">DSM 101588</strain>
    </source>
</reference>
<dbReference type="Gene3D" id="1.10.287.1490">
    <property type="match status" value="1"/>
</dbReference>
<keyword evidence="3" id="KW-1185">Reference proteome</keyword>
<protein>
    <submittedName>
        <fullName evidence="2">Chromosome segregation ATPase</fullName>
    </submittedName>
</protein>
<accession>A0ABS4NDW3</accession>
<dbReference type="RefSeq" id="WP_209453291.1">
    <property type="nucleotide sequence ID" value="NZ_JAGGLT010000007.1"/>
</dbReference>
<name>A0ABS4NDW3_9THEO</name>
<feature type="coiled-coil region" evidence="1">
    <location>
        <begin position="10"/>
        <end position="58"/>
    </location>
</feature>
<evidence type="ECO:0000256" key="1">
    <source>
        <dbReference type="SAM" id="Coils"/>
    </source>
</evidence>
<evidence type="ECO:0000313" key="3">
    <source>
        <dbReference type="Proteomes" id="UP001166402"/>
    </source>
</evidence>